<evidence type="ECO:0000313" key="1">
    <source>
        <dbReference type="EMBL" id="AVK77113.1"/>
    </source>
</evidence>
<name>A0A2U7UF79_9VIRU</name>
<organism evidence="1">
    <name type="scientific">Pandoravirus macleodensis</name>
    <dbReference type="NCBI Taxonomy" id="2107707"/>
    <lineage>
        <taxon>Viruses</taxon>
        <taxon>Pandoravirus</taxon>
    </lineage>
</organism>
<sequence length="73" mass="8448">MSLLYRLAVWELGEDPHTFVTRTQAEIDREAARQAMLTSRGIVVPDADRERLHRAQELVAIVKRNSMPKEKMD</sequence>
<dbReference type="EMBL" id="MG011691">
    <property type="protein sequence ID" value="AVK77113.1"/>
    <property type="molecule type" value="Genomic_DNA"/>
</dbReference>
<dbReference type="RefSeq" id="YP_009481109.1">
    <property type="nucleotide sequence ID" value="NC_037665.1"/>
</dbReference>
<reference evidence="1" key="1">
    <citation type="journal article" date="2018" name="Nat. Commun.">
        <title>Diversity and evolution of the emerging Pandoraviridae family.</title>
        <authorList>
            <person name="Legendre M."/>
            <person name="Fabre E."/>
            <person name="Poirot O."/>
            <person name="Jeudy S."/>
            <person name="Lartigue A."/>
            <person name="Alempic J.M."/>
            <person name="Beucher L."/>
            <person name="Philippe N."/>
            <person name="Bertaux L."/>
            <person name="Christo-Foroux E."/>
            <person name="Labadie K."/>
            <person name="Coute Y."/>
            <person name="Abergel C."/>
            <person name="Claverie J.M."/>
        </authorList>
    </citation>
    <scope>NUCLEOTIDE SEQUENCE [LARGE SCALE GENOMIC DNA]</scope>
    <source>
        <strain evidence="1">Macleodensis</strain>
    </source>
</reference>
<dbReference type="GeneID" id="36841568"/>
<proteinExistence type="predicted"/>
<protein>
    <submittedName>
        <fullName evidence="1">Uncharacterized protein</fullName>
    </submittedName>
</protein>
<gene>
    <name evidence="1" type="ORF">pmac_cds_425</name>
</gene>
<dbReference type="Proteomes" id="UP000249758">
    <property type="component" value="Segment"/>
</dbReference>
<dbReference type="KEGG" id="vg:36841568"/>
<accession>A0A2U7UF79</accession>